<dbReference type="Pfam" id="PF00188">
    <property type="entry name" value="CAP"/>
    <property type="match status" value="1"/>
</dbReference>
<feature type="chain" id="PRO_5045496342" evidence="2">
    <location>
        <begin position="22"/>
        <end position="340"/>
    </location>
</feature>
<dbReference type="PANTHER" id="PTHR31157:SF1">
    <property type="entry name" value="SCP DOMAIN-CONTAINING PROTEIN"/>
    <property type="match status" value="1"/>
</dbReference>
<dbReference type="InterPro" id="IPR014044">
    <property type="entry name" value="CAP_dom"/>
</dbReference>
<feature type="domain" description="SCP" evidence="3">
    <location>
        <begin position="86"/>
        <end position="211"/>
    </location>
</feature>
<evidence type="ECO:0000313" key="4">
    <source>
        <dbReference type="EMBL" id="MFC5459789.1"/>
    </source>
</evidence>
<dbReference type="SUPFAM" id="SSF55797">
    <property type="entry name" value="PR-1-like"/>
    <property type="match status" value="1"/>
</dbReference>
<dbReference type="EMBL" id="JBHSMU010000009">
    <property type="protein sequence ID" value="MFC5459789.1"/>
    <property type="molecule type" value="Genomic_DNA"/>
</dbReference>
<keyword evidence="5" id="KW-1185">Reference proteome</keyword>
<dbReference type="InterPro" id="IPR035940">
    <property type="entry name" value="CAP_sf"/>
</dbReference>
<name>A0ABW0L251_9BURK</name>
<keyword evidence="2" id="KW-0732">Signal</keyword>
<dbReference type="PANTHER" id="PTHR31157">
    <property type="entry name" value="SCP DOMAIN-CONTAINING PROTEIN"/>
    <property type="match status" value="1"/>
</dbReference>
<evidence type="ECO:0000313" key="5">
    <source>
        <dbReference type="Proteomes" id="UP001596050"/>
    </source>
</evidence>
<evidence type="ECO:0000256" key="2">
    <source>
        <dbReference type="SAM" id="SignalP"/>
    </source>
</evidence>
<dbReference type="Gene3D" id="3.40.33.10">
    <property type="entry name" value="CAP"/>
    <property type="match status" value="1"/>
</dbReference>
<evidence type="ECO:0000259" key="3">
    <source>
        <dbReference type="Pfam" id="PF00188"/>
    </source>
</evidence>
<dbReference type="CDD" id="cd05379">
    <property type="entry name" value="CAP_bacterial"/>
    <property type="match status" value="1"/>
</dbReference>
<protein>
    <submittedName>
        <fullName evidence="4">CAP domain-containing protein</fullName>
    </submittedName>
</protein>
<proteinExistence type="predicted"/>
<evidence type="ECO:0000256" key="1">
    <source>
        <dbReference type="SAM" id="MobiDB-lite"/>
    </source>
</evidence>
<comment type="caution">
    <text evidence="4">The sequence shown here is derived from an EMBL/GenBank/DDBJ whole genome shotgun (WGS) entry which is preliminary data.</text>
</comment>
<feature type="compositionally biased region" description="Pro residues" evidence="1">
    <location>
        <begin position="36"/>
        <end position="69"/>
    </location>
</feature>
<organism evidence="4 5">
    <name type="scientific">Massilia niabensis</name>
    <dbReference type="NCBI Taxonomy" id="544910"/>
    <lineage>
        <taxon>Bacteria</taxon>
        <taxon>Pseudomonadati</taxon>
        <taxon>Pseudomonadota</taxon>
        <taxon>Betaproteobacteria</taxon>
        <taxon>Burkholderiales</taxon>
        <taxon>Oxalobacteraceae</taxon>
        <taxon>Telluria group</taxon>
        <taxon>Massilia</taxon>
    </lineage>
</organism>
<feature type="region of interest" description="Disordered" evidence="1">
    <location>
        <begin position="25"/>
        <end position="70"/>
    </location>
</feature>
<gene>
    <name evidence="4" type="ORF">ACFPN5_08200</name>
</gene>
<feature type="signal peptide" evidence="2">
    <location>
        <begin position="1"/>
        <end position="21"/>
    </location>
</feature>
<sequence>MSDMLRVRMILAGCVTALALAACGGGGSDGGSDTAQPPPTGNTPPQPTTPANPDPLTPPPPVTPTPVAPGAPILTGNIALDGREWINFRRAQIGMTTLARSTVIDIAAQGHSEYQRVNNTITHDQTPGRQGFTGAALADRLQSAGYVFNTSRSRAYGEVISATSNGSGQYMAEELITAIYHRFVIFEPIFKEIGTGAATTSTGYNYFTANFTANNGYGTGLASGEVAVWPFSGQTAVPRNFFSNTESPDPVPDRNEVGYPISVHANIDATIQVTTFSVRPRGGADMTVRLLTNANDTHTGRSSAAIVPLAPLAAGTVYDVSFAGTVGGTPVSRTWSFTTL</sequence>
<dbReference type="PROSITE" id="PS51257">
    <property type="entry name" value="PROKAR_LIPOPROTEIN"/>
    <property type="match status" value="1"/>
</dbReference>
<dbReference type="RefSeq" id="WP_379781984.1">
    <property type="nucleotide sequence ID" value="NZ_JBHSMU010000009.1"/>
</dbReference>
<accession>A0ABW0L251</accession>
<dbReference type="Proteomes" id="UP001596050">
    <property type="component" value="Unassembled WGS sequence"/>
</dbReference>
<reference evidence="5" key="1">
    <citation type="journal article" date="2019" name="Int. J. Syst. Evol. Microbiol.">
        <title>The Global Catalogue of Microorganisms (GCM) 10K type strain sequencing project: providing services to taxonomists for standard genome sequencing and annotation.</title>
        <authorList>
            <consortium name="The Broad Institute Genomics Platform"/>
            <consortium name="The Broad Institute Genome Sequencing Center for Infectious Disease"/>
            <person name="Wu L."/>
            <person name="Ma J."/>
        </authorList>
    </citation>
    <scope>NUCLEOTIDE SEQUENCE [LARGE SCALE GENOMIC DNA]</scope>
    <source>
        <strain evidence="5">KACC 12649</strain>
    </source>
</reference>